<proteinExistence type="predicted"/>
<sequence length="318" mass="34407">MATKTAHPDYPSAHLKVEETDRNLDIVGGLSMPSSRREIRRMPRIRFVPNANGIGFVPLCSKPGYEPNGSSPDKDLTTLMHKDRDVEIPELDSALLSTSSSDDEWLSQGSIEIDELDNDGSSRWCTESEDEESDYSFDSDDEEDGESDSMGSDESEEDSSSETDSSSCAMSEEDSPLNMDVSSDEDSYFGGSNNLGNWDSTSYEDKMGSINLQNKMLRAHQERMSKATPADSQASSKAAMIESALGRGISGTCNQLITPVTGVARSPASRAIAEGFFASAIPRSFGALRMSDGYSTAASRFKPITKRTLPRSPLGEGA</sequence>
<accession>A0A8H6HTA6</accession>
<comment type="caution">
    <text evidence="2">The sequence shown here is derived from an EMBL/GenBank/DDBJ whole genome shotgun (WGS) entry which is preliminary data.</text>
</comment>
<reference evidence="2 3" key="1">
    <citation type="submission" date="2020-07" db="EMBL/GenBank/DDBJ databases">
        <title>Comparative genomics of pyrophilous fungi reveals a link between fire events and developmental genes.</title>
        <authorList>
            <consortium name="DOE Joint Genome Institute"/>
            <person name="Steindorff A.S."/>
            <person name="Carver A."/>
            <person name="Calhoun S."/>
            <person name="Stillman K."/>
            <person name="Liu H."/>
            <person name="Lipzen A."/>
            <person name="Pangilinan J."/>
            <person name="Labutti K."/>
            <person name="Bruns T.D."/>
            <person name="Grigoriev I.V."/>
        </authorList>
    </citation>
    <scope>NUCLEOTIDE SEQUENCE [LARGE SCALE GENOMIC DNA]</scope>
    <source>
        <strain evidence="2 3">CBS 144469</strain>
    </source>
</reference>
<feature type="compositionally biased region" description="Basic and acidic residues" evidence="1">
    <location>
        <begin position="72"/>
        <end position="87"/>
    </location>
</feature>
<feature type="compositionally biased region" description="Low complexity" evidence="1">
    <location>
        <begin position="91"/>
        <end position="100"/>
    </location>
</feature>
<gene>
    <name evidence="2" type="ORF">DFP72DRAFT_849885</name>
</gene>
<dbReference type="EMBL" id="JACGCI010000044">
    <property type="protein sequence ID" value="KAF6752410.1"/>
    <property type="molecule type" value="Genomic_DNA"/>
</dbReference>
<feature type="region of interest" description="Disordered" evidence="1">
    <location>
        <begin position="299"/>
        <end position="318"/>
    </location>
</feature>
<evidence type="ECO:0000256" key="1">
    <source>
        <dbReference type="SAM" id="MobiDB-lite"/>
    </source>
</evidence>
<evidence type="ECO:0000313" key="3">
    <source>
        <dbReference type="Proteomes" id="UP000521943"/>
    </source>
</evidence>
<keyword evidence="3" id="KW-1185">Reference proteome</keyword>
<evidence type="ECO:0000313" key="2">
    <source>
        <dbReference type="EMBL" id="KAF6752410.1"/>
    </source>
</evidence>
<feature type="compositionally biased region" description="Acidic residues" evidence="1">
    <location>
        <begin position="127"/>
        <end position="161"/>
    </location>
</feature>
<protein>
    <submittedName>
        <fullName evidence="2">Uncharacterized protein</fullName>
    </submittedName>
</protein>
<name>A0A8H6HTA6_9AGAR</name>
<dbReference type="AlphaFoldDB" id="A0A8H6HTA6"/>
<organism evidence="2 3">
    <name type="scientific">Ephemerocybe angulata</name>
    <dbReference type="NCBI Taxonomy" id="980116"/>
    <lineage>
        <taxon>Eukaryota</taxon>
        <taxon>Fungi</taxon>
        <taxon>Dikarya</taxon>
        <taxon>Basidiomycota</taxon>
        <taxon>Agaricomycotina</taxon>
        <taxon>Agaricomycetes</taxon>
        <taxon>Agaricomycetidae</taxon>
        <taxon>Agaricales</taxon>
        <taxon>Agaricineae</taxon>
        <taxon>Psathyrellaceae</taxon>
        <taxon>Ephemerocybe</taxon>
    </lineage>
</organism>
<dbReference type="Proteomes" id="UP000521943">
    <property type="component" value="Unassembled WGS sequence"/>
</dbReference>
<feature type="region of interest" description="Disordered" evidence="1">
    <location>
        <begin position="62"/>
        <end position="188"/>
    </location>
</feature>